<organism evidence="6 7">
    <name type="scientific">Macrostomum lignano</name>
    <dbReference type="NCBI Taxonomy" id="282301"/>
    <lineage>
        <taxon>Eukaryota</taxon>
        <taxon>Metazoa</taxon>
        <taxon>Spiralia</taxon>
        <taxon>Lophotrochozoa</taxon>
        <taxon>Platyhelminthes</taxon>
        <taxon>Rhabditophora</taxon>
        <taxon>Macrostomorpha</taxon>
        <taxon>Macrostomida</taxon>
        <taxon>Macrostomidae</taxon>
        <taxon>Macrostomum</taxon>
    </lineage>
</organism>
<gene>
    <name evidence="6" type="ORF">BOX15_Mlig030875g1</name>
</gene>
<keyword evidence="4" id="KW-0597">Phosphoprotein</keyword>
<evidence type="ECO:0000256" key="3">
    <source>
        <dbReference type="ARBA" id="ARBA00022490"/>
    </source>
</evidence>
<evidence type="ECO:0000256" key="4">
    <source>
        <dbReference type="ARBA" id="ARBA00022553"/>
    </source>
</evidence>
<dbReference type="InterPro" id="IPR019376">
    <property type="entry name" value="Myeloid_leukemia_factor"/>
</dbReference>
<proteinExistence type="inferred from homology"/>
<evidence type="ECO:0000256" key="2">
    <source>
        <dbReference type="ARBA" id="ARBA00008332"/>
    </source>
</evidence>
<dbReference type="EMBL" id="NIVC01001061">
    <property type="protein sequence ID" value="PAA72796.1"/>
    <property type="molecule type" value="Genomic_DNA"/>
</dbReference>
<keyword evidence="3" id="KW-0963">Cytoplasm</keyword>
<reference evidence="6 7" key="1">
    <citation type="submission" date="2017-06" db="EMBL/GenBank/DDBJ databases">
        <title>A platform for efficient transgenesis in Macrostomum lignano, a flatworm model organism for stem cell research.</title>
        <authorList>
            <person name="Berezikov E."/>
        </authorList>
    </citation>
    <scope>NUCLEOTIDE SEQUENCE [LARGE SCALE GENOMIC DNA]</scope>
    <source>
        <strain evidence="6">DV1</strain>
        <tissue evidence="6">Whole organism</tissue>
    </source>
</reference>
<evidence type="ECO:0000313" key="6">
    <source>
        <dbReference type="EMBL" id="PAA72796.1"/>
    </source>
</evidence>
<dbReference type="OrthoDB" id="8707547at2759"/>
<evidence type="ECO:0000256" key="1">
    <source>
        <dbReference type="ARBA" id="ARBA00004496"/>
    </source>
</evidence>
<accession>A0A267FGB0</accession>
<comment type="subcellular location">
    <subcellularLocation>
        <location evidence="1">Cytoplasm</location>
    </subcellularLocation>
</comment>
<keyword evidence="7" id="KW-1185">Reference proteome</keyword>
<dbReference type="Proteomes" id="UP000215902">
    <property type="component" value="Unassembled WGS sequence"/>
</dbReference>
<evidence type="ECO:0000256" key="5">
    <source>
        <dbReference type="SAM" id="MobiDB-lite"/>
    </source>
</evidence>
<dbReference type="Pfam" id="PF10248">
    <property type="entry name" value="Mlf1IP"/>
    <property type="match status" value="1"/>
</dbReference>
<comment type="caution">
    <text evidence="6">The sequence shown here is derived from an EMBL/GenBank/DDBJ whole genome shotgun (WGS) entry which is preliminary data.</text>
</comment>
<protein>
    <submittedName>
        <fullName evidence="6">Uncharacterized protein</fullName>
    </submittedName>
</protein>
<dbReference type="GO" id="GO:0005737">
    <property type="term" value="C:cytoplasm"/>
    <property type="evidence" value="ECO:0007669"/>
    <property type="project" value="UniProtKB-SubCell"/>
</dbReference>
<dbReference type="AlphaFoldDB" id="A0A267FGB0"/>
<feature type="compositionally biased region" description="Polar residues" evidence="5">
    <location>
        <begin position="56"/>
        <end position="70"/>
    </location>
</feature>
<name>A0A267FGB0_9PLAT</name>
<sequence length="299" mass="31405">MFGNPFGEFQQDPFFDFGAASPFGNPRRHHQHALRFDSHAAGRPAQFPATVAPSPRTCSTSSAAISTGRSAATAATVGEWPPATSSALVPRGPSTGRGGGLALPGYSFGLPQFDRVFEGVERMMSDAGERMLAQEASQRPDFNGRVYSHASVYAYRSDGSGEPQVYQAVSESRAGPGGVRETRKALKDSRSREERIAVGTTSAAAGTRLRGGETPARASSRRTITMMALTRARASSLTANGTGVLLASPLKAAPAEAASETVALGTIGPSRTAGIESIKTVRHLLNLRSSGWIKYPLPA</sequence>
<evidence type="ECO:0000313" key="7">
    <source>
        <dbReference type="Proteomes" id="UP000215902"/>
    </source>
</evidence>
<feature type="region of interest" description="Disordered" evidence="5">
    <location>
        <begin position="38"/>
        <end position="96"/>
    </location>
</feature>
<dbReference type="STRING" id="282301.A0A267FGB0"/>
<comment type="similarity">
    <text evidence="2">Belongs to the MLF family.</text>
</comment>